<protein>
    <submittedName>
        <fullName evidence="9">NAD-dependent epimerase/dehydratase family protein</fullName>
    </submittedName>
</protein>
<evidence type="ECO:0000259" key="8">
    <source>
        <dbReference type="Pfam" id="PF05199"/>
    </source>
</evidence>
<dbReference type="Proteomes" id="UP000289411">
    <property type="component" value="Unassembled WGS sequence"/>
</dbReference>
<dbReference type="Pfam" id="PF01370">
    <property type="entry name" value="Epimerase"/>
    <property type="match status" value="1"/>
</dbReference>
<dbReference type="PANTHER" id="PTHR42784:SF1">
    <property type="entry name" value="PYRANOSE 2-OXIDASE"/>
    <property type="match status" value="1"/>
</dbReference>
<evidence type="ECO:0000313" key="10">
    <source>
        <dbReference type="Proteomes" id="UP000289411"/>
    </source>
</evidence>
<evidence type="ECO:0000313" key="9">
    <source>
        <dbReference type="EMBL" id="RYB07582.1"/>
    </source>
</evidence>
<reference evidence="9 10" key="1">
    <citation type="submission" date="2018-09" db="EMBL/GenBank/DDBJ databases">
        <authorList>
            <person name="Grouzdev D.S."/>
            <person name="Krutkina M.S."/>
        </authorList>
    </citation>
    <scope>NUCLEOTIDE SEQUENCE [LARGE SCALE GENOMIC DNA]</scope>
    <source>
        <strain evidence="9 10">RmlP001</strain>
    </source>
</reference>
<evidence type="ECO:0000256" key="6">
    <source>
        <dbReference type="SAM" id="MobiDB-lite"/>
    </source>
</evidence>
<dbReference type="PANTHER" id="PTHR42784">
    <property type="entry name" value="PYRANOSE 2-OXIDASE"/>
    <property type="match status" value="1"/>
</dbReference>
<dbReference type="Gene3D" id="3.40.50.720">
    <property type="entry name" value="NAD(P)-binding Rossmann-like Domain"/>
    <property type="match status" value="1"/>
</dbReference>
<evidence type="ECO:0000256" key="1">
    <source>
        <dbReference type="ARBA" id="ARBA00001974"/>
    </source>
</evidence>
<dbReference type="AlphaFoldDB" id="A0A4Q2RJ57"/>
<name>A0A4Q2RJ57_9HYPH</name>
<proteinExistence type="inferred from homology"/>
<evidence type="ECO:0000256" key="4">
    <source>
        <dbReference type="ARBA" id="ARBA00022827"/>
    </source>
</evidence>
<feature type="domain" description="Glucose-methanol-choline oxidoreductase C-terminal" evidence="8">
    <location>
        <begin position="396"/>
        <end position="522"/>
    </location>
</feature>
<comment type="similarity">
    <text evidence="2">Belongs to the GMC oxidoreductase family.</text>
</comment>
<evidence type="ECO:0000256" key="5">
    <source>
        <dbReference type="ARBA" id="ARBA00023002"/>
    </source>
</evidence>
<dbReference type="InterPro" id="IPR051473">
    <property type="entry name" value="P2Ox-like"/>
</dbReference>
<comment type="cofactor">
    <cofactor evidence="1">
        <name>FAD</name>
        <dbReference type="ChEBI" id="CHEBI:57692"/>
    </cofactor>
</comment>
<keyword evidence="5" id="KW-0560">Oxidoreductase</keyword>
<dbReference type="OrthoDB" id="9798604at2"/>
<dbReference type="InterPro" id="IPR001509">
    <property type="entry name" value="Epimerase_deHydtase"/>
</dbReference>
<feature type="domain" description="NAD-dependent epimerase/dehydratase" evidence="7">
    <location>
        <begin position="556"/>
        <end position="771"/>
    </location>
</feature>
<keyword evidence="4" id="KW-0274">FAD</keyword>
<dbReference type="RefSeq" id="WP_129217047.1">
    <property type="nucleotide sequence ID" value="NZ_QYBC01000001.1"/>
</dbReference>
<dbReference type="InterPro" id="IPR007867">
    <property type="entry name" value="GMC_OxRtase_C"/>
</dbReference>
<evidence type="ECO:0000256" key="2">
    <source>
        <dbReference type="ARBA" id="ARBA00010790"/>
    </source>
</evidence>
<sequence length="902" mass="97740">MPIIDMRAVDNDGAAPLQDCDVCIIGSGPAGSTIARELSGTALRVTLLESGGTLRDPDADALNDVENVGYPRLADQWAVRNRILGGTSHTWGGRCAPFDAIDLETRSWVPESGWPFSIADLAPYLDRSAPHLGLAVGSGFSDERFWALAGGRSPRSVPDPDVLLPFFWQFSRDRDETYPFEHMRVGRKLAERVGANVTLVTGATVLRIDPVDSGRAVRSVAVAAPDGRVVSLAARTVVVCAGGIENARILLASDTVVAGGLGNRHDTVGRYFMDHLRGPVGTFALAGSGALQKRFGRHNLRGHLFRAGLRLSPEIQRQEGLLNCAAWLGEVVAPDDPWNALKRILDGRPELPADAKAVAANAGLYLRGFKDYFVERSGVPRKLESLTLDCMGDQRPDRDSRVTLSDRHDRFGMRLPRVDWRVHPEEARTVRRLAELVAEQLPRMGLPAPTLSPWVREGAGYPEEFRDVAHPSGTTRMASDPAKGVVDAHCEVHGVSGLYLAGSSVFPTLSHCNPTQMIVALAIRLADRIKATAAVPARAGQGVAAEARMGEAATRVLVTGATGRIGHVVVEDLLSRGYAVRAITSRAELPPVAPGAALEWRRFDLQTDTDYDGLVAGCQAVLHIAAEMAEPARMQRANVEATGWLADAAERAGIGAFCYTSSIAVYGSGRTRVMHEGAPVLTHDRDIRNEYWAVDQTRAYGRTKLGGEVALRARAKAVRYVILRPAVVVSVAQIVEIREWTRVKRTLAAHRHAHHVYVGDVADAIIWSMERALAGTGAPGSIETFNLSEEDVPDPTHAAFLRKAYAVSGDPRFKVPPVPWPADWLRDFMRFRTLPLRNPGWRMRFPGDALAAAGYRHRYGMARAYALALDAIREDARQGRAATGAAPARPEDLSSGAATRGV</sequence>
<evidence type="ECO:0000256" key="3">
    <source>
        <dbReference type="ARBA" id="ARBA00022630"/>
    </source>
</evidence>
<dbReference type="Pfam" id="PF05199">
    <property type="entry name" value="GMC_oxred_C"/>
    <property type="match status" value="1"/>
</dbReference>
<gene>
    <name evidence="9" type="ORF">D3272_00105</name>
</gene>
<dbReference type="GO" id="GO:0016614">
    <property type="term" value="F:oxidoreductase activity, acting on CH-OH group of donors"/>
    <property type="evidence" value="ECO:0007669"/>
    <property type="project" value="InterPro"/>
</dbReference>
<reference evidence="9 10" key="2">
    <citation type="submission" date="2019-02" db="EMBL/GenBank/DDBJ databases">
        <title>'Lichenibacterium ramalinii' gen. nov. sp. nov., 'Lichenibacterium minor' gen. nov. sp. nov.</title>
        <authorList>
            <person name="Pankratov T."/>
        </authorList>
    </citation>
    <scope>NUCLEOTIDE SEQUENCE [LARGE SCALE GENOMIC DNA]</scope>
    <source>
        <strain evidence="9 10">RmlP001</strain>
    </source>
</reference>
<accession>A0A4Q2RJ57</accession>
<evidence type="ECO:0000259" key="7">
    <source>
        <dbReference type="Pfam" id="PF01370"/>
    </source>
</evidence>
<keyword evidence="10" id="KW-1185">Reference proteome</keyword>
<dbReference type="Gene3D" id="3.50.50.60">
    <property type="entry name" value="FAD/NAD(P)-binding domain"/>
    <property type="match status" value="2"/>
</dbReference>
<feature type="region of interest" description="Disordered" evidence="6">
    <location>
        <begin position="880"/>
        <end position="902"/>
    </location>
</feature>
<dbReference type="InterPro" id="IPR036291">
    <property type="entry name" value="NAD(P)-bd_dom_sf"/>
</dbReference>
<dbReference type="EMBL" id="QYBC01000001">
    <property type="protein sequence ID" value="RYB07582.1"/>
    <property type="molecule type" value="Genomic_DNA"/>
</dbReference>
<dbReference type="SUPFAM" id="SSF51905">
    <property type="entry name" value="FAD/NAD(P)-binding domain"/>
    <property type="match status" value="1"/>
</dbReference>
<dbReference type="InterPro" id="IPR036188">
    <property type="entry name" value="FAD/NAD-bd_sf"/>
</dbReference>
<dbReference type="SUPFAM" id="SSF51735">
    <property type="entry name" value="NAD(P)-binding Rossmann-fold domains"/>
    <property type="match status" value="1"/>
</dbReference>
<keyword evidence="3" id="KW-0285">Flavoprotein</keyword>
<organism evidence="9 10">
    <name type="scientific">Lichenibacterium ramalinae</name>
    <dbReference type="NCBI Taxonomy" id="2316527"/>
    <lineage>
        <taxon>Bacteria</taxon>
        <taxon>Pseudomonadati</taxon>
        <taxon>Pseudomonadota</taxon>
        <taxon>Alphaproteobacteria</taxon>
        <taxon>Hyphomicrobiales</taxon>
        <taxon>Lichenihabitantaceae</taxon>
        <taxon>Lichenibacterium</taxon>
    </lineage>
</organism>
<comment type="caution">
    <text evidence="9">The sequence shown here is derived from an EMBL/GenBank/DDBJ whole genome shotgun (WGS) entry which is preliminary data.</text>
</comment>